<keyword evidence="10" id="KW-0406">Ion transport</keyword>
<comment type="caution">
    <text evidence="13">The sequence shown here is derived from an EMBL/GenBank/DDBJ whole genome shotgun (WGS) entry which is preliminary data.</text>
</comment>
<comment type="subcellular location">
    <subcellularLocation>
        <location evidence="1">Cell membrane</location>
        <topology evidence="1">Peripheral membrane protein</topology>
        <orientation evidence="1">Cytoplasmic side</orientation>
    </subcellularLocation>
    <subcellularLocation>
        <location evidence="2">Cytoplasm</location>
    </subcellularLocation>
</comment>
<evidence type="ECO:0000256" key="2">
    <source>
        <dbReference type="ARBA" id="ARBA00004496"/>
    </source>
</evidence>
<evidence type="ECO:0000256" key="9">
    <source>
        <dbReference type="ARBA" id="ARBA00023002"/>
    </source>
</evidence>
<dbReference type="InterPro" id="IPR023210">
    <property type="entry name" value="NADP_OxRdtase_dom"/>
</dbReference>
<feature type="domain" description="NADP-dependent oxidoreductase" evidence="12">
    <location>
        <begin position="244"/>
        <end position="549"/>
    </location>
</feature>
<keyword evidence="5" id="KW-0963">Cytoplasm</keyword>
<feature type="compositionally biased region" description="Basic and acidic residues" evidence="11">
    <location>
        <begin position="150"/>
        <end position="162"/>
    </location>
</feature>
<evidence type="ECO:0000313" key="13">
    <source>
        <dbReference type="EMBL" id="KAK1340561.1"/>
    </source>
</evidence>
<accession>A0AA40LNM3</accession>
<dbReference type="Gene3D" id="3.20.20.100">
    <property type="entry name" value="NADP-dependent oxidoreductase domain"/>
    <property type="match status" value="1"/>
</dbReference>
<keyword evidence="8" id="KW-0630">Potassium</keyword>
<dbReference type="GO" id="GO:0008076">
    <property type="term" value="C:voltage-gated potassium channel complex"/>
    <property type="evidence" value="ECO:0007669"/>
    <property type="project" value="TreeGrafter"/>
</dbReference>
<reference evidence="13" key="1">
    <citation type="submission" date="2023-06" db="EMBL/GenBank/DDBJ databases">
        <title>Reference genome for the Northern bat (Eptesicus nilssonii), a most northern bat species.</title>
        <authorList>
            <person name="Laine V.N."/>
            <person name="Pulliainen A.T."/>
            <person name="Lilley T.M."/>
        </authorList>
    </citation>
    <scope>NUCLEOTIDE SEQUENCE</scope>
    <source>
        <strain evidence="13">BLF_Eptnil</strain>
        <tissue evidence="13">Kidney</tissue>
    </source>
</reference>
<keyword evidence="7" id="KW-0521">NADP</keyword>
<evidence type="ECO:0000256" key="4">
    <source>
        <dbReference type="ARBA" id="ARBA00022448"/>
    </source>
</evidence>
<evidence type="ECO:0000256" key="1">
    <source>
        <dbReference type="ARBA" id="ARBA00004413"/>
    </source>
</evidence>
<gene>
    <name evidence="13" type="ORF">QTO34_019131</name>
</gene>
<dbReference type="GO" id="GO:0016491">
    <property type="term" value="F:oxidoreductase activity"/>
    <property type="evidence" value="ECO:0007669"/>
    <property type="project" value="UniProtKB-KW"/>
</dbReference>
<evidence type="ECO:0000256" key="10">
    <source>
        <dbReference type="ARBA" id="ARBA00023065"/>
    </source>
</evidence>
<dbReference type="GO" id="GO:0044325">
    <property type="term" value="F:transmembrane transporter binding"/>
    <property type="evidence" value="ECO:0007669"/>
    <property type="project" value="TreeGrafter"/>
</dbReference>
<proteinExistence type="inferred from homology"/>
<evidence type="ECO:0000259" key="12">
    <source>
        <dbReference type="Pfam" id="PF00248"/>
    </source>
</evidence>
<dbReference type="FunFam" id="3.20.20.100:FF:000001">
    <property type="entry name" value="voltage-gated potassium channel subunit beta-2 isoform X2"/>
    <property type="match status" value="1"/>
</dbReference>
<feature type="region of interest" description="Disordered" evidence="11">
    <location>
        <begin position="191"/>
        <end position="229"/>
    </location>
</feature>
<evidence type="ECO:0000256" key="7">
    <source>
        <dbReference type="ARBA" id="ARBA00022857"/>
    </source>
</evidence>
<dbReference type="SUPFAM" id="SSF51430">
    <property type="entry name" value="NAD(P)-linked oxidoreductase"/>
    <property type="match status" value="1"/>
</dbReference>
<dbReference type="InterPro" id="IPR036812">
    <property type="entry name" value="NAD(P)_OxRdtase_dom_sf"/>
</dbReference>
<dbReference type="Pfam" id="PF00248">
    <property type="entry name" value="Aldo_ket_red"/>
    <property type="match status" value="1"/>
</dbReference>
<dbReference type="PANTHER" id="PTHR43150:SF1">
    <property type="entry name" value="VOLTAGE-GATED POTASSIUM CHANNEL SUBUNIT BETA-2"/>
    <property type="match status" value="1"/>
</dbReference>
<keyword evidence="9" id="KW-0560">Oxidoreductase</keyword>
<keyword evidence="4" id="KW-0813">Transport</keyword>
<dbReference type="GO" id="GO:1901379">
    <property type="term" value="P:regulation of potassium ion transmembrane transport"/>
    <property type="evidence" value="ECO:0007669"/>
    <property type="project" value="TreeGrafter"/>
</dbReference>
<sequence length="593" mass="64563">MLSMTYSESLRSVSSRCHSDWALHPVRQTDALELQRLREVRAAAQARNMESFLRMHGLSLDGCTARRTGMKYRGSVMLGVRGQSLPADRDSSLGFRNPVREGLAAPPPSGRKSLVGEGADDFGARKAGGGAPELRASTPQMQVSFVCSEHGLKGRGPDERLGRPAASSPSLGTRGRFRAVAMVARSLGQLSVQSHPSVSDAGGKQPGMKYSRGSGAGFRGKRDKDAGDFEVPNLGKSGLRVSCLGLGTWVTFGGQITDEMAEQLMTLAYDNGINLFDTAEVYAAGKAEVVLGSIIKKKGWRRSSLVITTKIFWGGKAETERGLSRKHIIEGLKASLERLQLEYVDVVFANRPDPNTPMEETVRAMTHVINQGMAMYWGTSRWSSMEIMEAYSVARQFNLIPPICEQAEYHMFQREKVEVQLPELFHKIGVGAMTWSPLACGIVSGKYDSGIPPYSRASLKGYQWLKDKILSEEGRRQQAKLKELQAIAERLGCTLPQLAIGEGRPEGGRPRVVSSPLSCCPSLVPEERGRQSVLLGASSADQLMENIGANPGERGPIGVRGAQQVLPKLSSSIVHEIDSILGNKPYSKKDYRS</sequence>
<evidence type="ECO:0000313" key="14">
    <source>
        <dbReference type="Proteomes" id="UP001177744"/>
    </source>
</evidence>
<dbReference type="GO" id="GO:0015459">
    <property type="term" value="F:potassium channel regulator activity"/>
    <property type="evidence" value="ECO:0007669"/>
    <property type="project" value="TreeGrafter"/>
</dbReference>
<evidence type="ECO:0000256" key="5">
    <source>
        <dbReference type="ARBA" id="ARBA00022490"/>
    </source>
</evidence>
<dbReference type="InterPro" id="IPR005399">
    <property type="entry name" value="K_chnl_volt-dep_bsu_KCNAB-rel"/>
</dbReference>
<keyword evidence="14" id="KW-1185">Reference proteome</keyword>
<feature type="region of interest" description="Disordered" evidence="11">
    <location>
        <begin position="87"/>
        <end position="173"/>
    </location>
</feature>
<dbReference type="Proteomes" id="UP001177744">
    <property type="component" value="Unassembled WGS sequence"/>
</dbReference>
<evidence type="ECO:0000256" key="11">
    <source>
        <dbReference type="SAM" id="MobiDB-lite"/>
    </source>
</evidence>
<dbReference type="InterPro" id="IPR005983">
    <property type="entry name" value="K_chnl_volt-dep_bsu_KCNAB"/>
</dbReference>
<dbReference type="CDD" id="cd19141">
    <property type="entry name" value="Aldo_ket_red_shaker"/>
    <property type="match status" value="1"/>
</dbReference>
<dbReference type="GO" id="GO:0098900">
    <property type="term" value="P:regulation of action potential"/>
    <property type="evidence" value="ECO:0007669"/>
    <property type="project" value="TreeGrafter"/>
</dbReference>
<comment type="similarity">
    <text evidence="3">Belongs to the shaker potassium channel beta subunit family.</text>
</comment>
<dbReference type="GO" id="GO:0044224">
    <property type="term" value="C:juxtaparanode region of axon"/>
    <property type="evidence" value="ECO:0007669"/>
    <property type="project" value="TreeGrafter"/>
</dbReference>
<dbReference type="AlphaFoldDB" id="A0AA40LNM3"/>
<dbReference type="GO" id="GO:0005737">
    <property type="term" value="C:cytoplasm"/>
    <property type="evidence" value="ECO:0007669"/>
    <property type="project" value="UniProtKB-SubCell"/>
</dbReference>
<evidence type="ECO:0000256" key="3">
    <source>
        <dbReference type="ARBA" id="ARBA00006515"/>
    </source>
</evidence>
<evidence type="ECO:0000256" key="8">
    <source>
        <dbReference type="ARBA" id="ARBA00022958"/>
    </source>
</evidence>
<dbReference type="PRINTS" id="PR01577">
    <property type="entry name" value="KCNABCHANNEL"/>
</dbReference>
<keyword evidence="6" id="KW-0633">Potassium transport</keyword>
<dbReference type="GO" id="GO:0005249">
    <property type="term" value="F:voltage-gated potassium channel activity"/>
    <property type="evidence" value="ECO:0007669"/>
    <property type="project" value="InterPro"/>
</dbReference>
<evidence type="ECO:0000256" key="6">
    <source>
        <dbReference type="ARBA" id="ARBA00022538"/>
    </source>
</evidence>
<dbReference type="EMBL" id="JAULJE010000008">
    <property type="protein sequence ID" value="KAK1340561.1"/>
    <property type="molecule type" value="Genomic_DNA"/>
</dbReference>
<dbReference type="PANTHER" id="PTHR43150">
    <property type="entry name" value="HYPERKINETIC, ISOFORM M"/>
    <property type="match status" value="1"/>
</dbReference>
<name>A0AA40LNM3_CNENI</name>
<dbReference type="NCBIfam" id="TIGR01293">
    <property type="entry name" value="Kv_beta"/>
    <property type="match status" value="1"/>
</dbReference>
<organism evidence="13 14">
    <name type="scientific">Cnephaeus nilssonii</name>
    <name type="common">Northern bat</name>
    <name type="synonym">Eptesicus nilssonii</name>
    <dbReference type="NCBI Taxonomy" id="3371016"/>
    <lineage>
        <taxon>Eukaryota</taxon>
        <taxon>Metazoa</taxon>
        <taxon>Chordata</taxon>
        <taxon>Craniata</taxon>
        <taxon>Vertebrata</taxon>
        <taxon>Euteleostomi</taxon>
        <taxon>Mammalia</taxon>
        <taxon>Eutheria</taxon>
        <taxon>Laurasiatheria</taxon>
        <taxon>Chiroptera</taxon>
        <taxon>Yangochiroptera</taxon>
        <taxon>Vespertilionidae</taxon>
        <taxon>Cnephaeus</taxon>
    </lineage>
</organism>
<protein>
    <recommendedName>
        <fullName evidence="12">NADP-dependent oxidoreductase domain-containing protein</fullName>
    </recommendedName>
</protein>